<dbReference type="OrthoDB" id="2685507at2759"/>
<organism evidence="1 2">
    <name type="scientific">Boletus reticuloceps</name>
    <dbReference type="NCBI Taxonomy" id="495285"/>
    <lineage>
        <taxon>Eukaryota</taxon>
        <taxon>Fungi</taxon>
        <taxon>Dikarya</taxon>
        <taxon>Basidiomycota</taxon>
        <taxon>Agaricomycotina</taxon>
        <taxon>Agaricomycetes</taxon>
        <taxon>Agaricomycetidae</taxon>
        <taxon>Boletales</taxon>
        <taxon>Boletineae</taxon>
        <taxon>Boletaceae</taxon>
        <taxon>Boletoideae</taxon>
        <taxon>Boletus</taxon>
    </lineage>
</organism>
<reference evidence="1" key="1">
    <citation type="submission" date="2021-03" db="EMBL/GenBank/DDBJ databases">
        <title>Evolutionary innovations through gain and loss of genes in the ectomycorrhizal Boletales.</title>
        <authorList>
            <person name="Wu G."/>
            <person name="Miyauchi S."/>
            <person name="Morin E."/>
            <person name="Yang Z.-L."/>
            <person name="Xu J."/>
            <person name="Martin F.M."/>
        </authorList>
    </citation>
    <scope>NUCLEOTIDE SEQUENCE</scope>
    <source>
        <strain evidence="1">BR01</strain>
    </source>
</reference>
<accession>A0A8I2YUU1</accession>
<evidence type="ECO:0000313" key="2">
    <source>
        <dbReference type="Proteomes" id="UP000683000"/>
    </source>
</evidence>
<comment type="caution">
    <text evidence="1">The sequence shown here is derived from an EMBL/GenBank/DDBJ whole genome shotgun (WGS) entry which is preliminary data.</text>
</comment>
<dbReference type="AlphaFoldDB" id="A0A8I2YUU1"/>
<name>A0A8I2YUU1_9AGAM</name>
<proteinExistence type="predicted"/>
<keyword evidence="2" id="KW-1185">Reference proteome</keyword>
<sequence>MFPITIAAFLSDVCPEVEAVKSEWHHGILWTEVDLDEVDTYRERWEEVENLLPAFSAVRKQCMEWAQKKAKEESVVPAQEDLGMWALVSRRVSKAVAVQKLALAAETKETVIPHRN</sequence>
<dbReference type="EMBL" id="JAGFBS010000009">
    <property type="protein sequence ID" value="KAG6377368.1"/>
    <property type="molecule type" value="Genomic_DNA"/>
</dbReference>
<protein>
    <submittedName>
        <fullName evidence="1">Uncharacterized protein</fullName>
    </submittedName>
</protein>
<gene>
    <name evidence="1" type="ORF">JVT61DRAFT_15164</name>
</gene>
<evidence type="ECO:0000313" key="1">
    <source>
        <dbReference type="EMBL" id="KAG6377368.1"/>
    </source>
</evidence>
<dbReference type="Proteomes" id="UP000683000">
    <property type="component" value="Unassembled WGS sequence"/>
</dbReference>